<evidence type="ECO:0000313" key="5">
    <source>
        <dbReference type="Proteomes" id="UP000272503"/>
    </source>
</evidence>
<organism evidence="4 5">
    <name type="scientific">Mycetocola tolaasinivorans</name>
    <dbReference type="NCBI Taxonomy" id="76635"/>
    <lineage>
        <taxon>Bacteria</taxon>
        <taxon>Bacillati</taxon>
        <taxon>Actinomycetota</taxon>
        <taxon>Actinomycetes</taxon>
        <taxon>Micrococcales</taxon>
        <taxon>Microbacteriaceae</taxon>
        <taxon>Mycetocola</taxon>
    </lineage>
</organism>
<dbReference type="Proteomes" id="UP000272503">
    <property type="component" value="Unassembled WGS sequence"/>
</dbReference>
<dbReference type="AlphaFoldDB" id="A0A3L7A0E4"/>
<feature type="DNA-binding region" description="H-T-H motif" evidence="2">
    <location>
        <begin position="29"/>
        <end position="48"/>
    </location>
</feature>
<dbReference type="Gene3D" id="1.10.357.10">
    <property type="entry name" value="Tetracycline Repressor, domain 2"/>
    <property type="match status" value="1"/>
</dbReference>
<dbReference type="PANTHER" id="PTHR30328">
    <property type="entry name" value="TRANSCRIPTIONAL REPRESSOR"/>
    <property type="match status" value="1"/>
</dbReference>
<dbReference type="PANTHER" id="PTHR30328:SF54">
    <property type="entry name" value="HTH-TYPE TRANSCRIPTIONAL REPRESSOR SCO4008"/>
    <property type="match status" value="1"/>
</dbReference>
<accession>A0A3L7A0E4</accession>
<keyword evidence="5" id="KW-1185">Reference proteome</keyword>
<name>A0A3L7A0E4_9MICO</name>
<evidence type="ECO:0000313" key="4">
    <source>
        <dbReference type="EMBL" id="RLP73689.1"/>
    </source>
</evidence>
<dbReference type="GO" id="GO:0003677">
    <property type="term" value="F:DNA binding"/>
    <property type="evidence" value="ECO:0007669"/>
    <property type="project" value="UniProtKB-UniRule"/>
</dbReference>
<protein>
    <submittedName>
        <fullName evidence="4">TetR/AcrR family transcriptional regulator</fullName>
    </submittedName>
</protein>
<dbReference type="PROSITE" id="PS50977">
    <property type="entry name" value="HTH_TETR_2"/>
    <property type="match status" value="1"/>
</dbReference>
<evidence type="ECO:0000256" key="2">
    <source>
        <dbReference type="PROSITE-ProRule" id="PRU00335"/>
    </source>
</evidence>
<dbReference type="OrthoDB" id="4726108at2"/>
<evidence type="ECO:0000259" key="3">
    <source>
        <dbReference type="PROSITE" id="PS50977"/>
    </source>
</evidence>
<sequence>MAWDTERTQKLLLDAATVCFSESGLAGTRIDAIARAAGVNKERIYTYFGNKEALFETVLSRELQTFVGQVHVSGVGAEAVGEYAGAFFDRFHESPHLPRLLAWEGLERSDARLGGQTRLENCVAKVDTLGHALPGVSRGHTAQLLLSIIMLAAAWWTMPQMNRLVLGGSEGTQDVPQTAGDRFGRDRHRRADLVLQVTGAARELLARVGSPVAVDR</sequence>
<dbReference type="EMBL" id="RCUX01000013">
    <property type="protein sequence ID" value="RLP73689.1"/>
    <property type="molecule type" value="Genomic_DNA"/>
</dbReference>
<dbReference type="Pfam" id="PF17926">
    <property type="entry name" value="TetR_C_21"/>
    <property type="match status" value="1"/>
</dbReference>
<evidence type="ECO:0000256" key="1">
    <source>
        <dbReference type="ARBA" id="ARBA00023125"/>
    </source>
</evidence>
<feature type="domain" description="HTH tetR-type" evidence="3">
    <location>
        <begin position="6"/>
        <end position="66"/>
    </location>
</feature>
<dbReference type="PRINTS" id="PR00455">
    <property type="entry name" value="HTHTETR"/>
</dbReference>
<dbReference type="InterPro" id="IPR050109">
    <property type="entry name" value="HTH-type_TetR-like_transc_reg"/>
</dbReference>
<dbReference type="GO" id="GO:0006355">
    <property type="term" value="P:regulation of DNA-templated transcription"/>
    <property type="evidence" value="ECO:0007669"/>
    <property type="project" value="UniProtKB-ARBA"/>
</dbReference>
<dbReference type="SUPFAM" id="SSF46689">
    <property type="entry name" value="Homeodomain-like"/>
    <property type="match status" value="1"/>
</dbReference>
<dbReference type="InterPro" id="IPR041467">
    <property type="entry name" value="Sco4008_C"/>
</dbReference>
<dbReference type="Pfam" id="PF00440">
    <property type="entry name" value="TetR_N"/>
    <property type="match status" value="1"/>
</dbReference>
<dbReference type="RefSeq" id="WP_121649592.1">
    <property type="nucleotide sequence ID" value="NZ_RCUX01000013.1"/>
</dbReference>
<gene>
    <name evidence="4" type="ORF">D9V32_14260</name>
</gene>
<reference evidence="4 5" key="1">
    <citation type="submission" date="2018-10" db="EMBL/GenBank/DDBJ databases">
        <authorList>
            <person name="Li J."/>
        </authorList>
    </citation>
    <scope>NUCLEOTIDE SEQUENCE [LARGE SCALE GENOMIC DNA]</scope>
    <source>
        <strain evidence="4 5">IF 016277</strain>
    </source>
</reference>
<dbReference type="InterPro" id="IPR009057">
    <property type="entry name" value="Homeodomain-like_sf"/>
</dbReference>
<keyword evidence="1 2" id="KW-0238">DNA-binding</keyword>
<comment type="caution">
    <text evidence="4">The sequence shown here is derived from an EMBL/GenBank/DDBJ whole genome shotgun (WGS) entry which is preliminary data.</text>
</comment>
<dbReference type="InterPro" id="IPR001647">
    <property type="entry name" value="HTH_TetR"/>
</dbReference>
<proteinExistence type="predicted"/>